<evidence type="ECO:0008006" key="3">
    <source>
        <dbReference type="Google" id="ProtNLM"/>
    </source>
</evidence>
<keyword evidence="2" id="KW-1185">Reference proteome</keyword>
<dbReference type="Pfam" id="PF01972">
    <property type="entry name" value="SDH_protease"/>
    <property type="match status" value="1"/>
</dbReference>
<dbReference type="SUPFAM" id="SSF52096">
    <property type="entry name" value="ClpP/crotonase"/>
    <property type="match status" value="1"/>
</dbReference>
<gene>
    <name evidence="1" type="ORF">A8O14_02715</name>
</gene>
<dbReference type="InterPro" id="IPR002825">
    <property type="entry name" value="Pept_S49_ser-pept_pro"/>
</dbReference>
<dbReference type="PANTHER" id="PTHR35984">
    <property type="entry name" value="PERIPLASMIC SERINE PROTEASE"/>
    <property type="match status" value="1"/>
</dbReference>
<evidence type="ECO:0000313" key="1">
    <source>
        <dbReference type="EMBL" id="ANI99099.1"/>
    </source>
</evidence>
<dbReference type="Proteomes" id="UP000078463">
    <property type="component" value="Chromosome"/>
</dbReference>
<dbReference type="AlphaFoldDB" id="A0A191UDK7"/>
<reference evidence="2" key="1">
    <citation type="submission" date="2016-05" db="EMBL/GenBank/DDBJ databases">
        <title>Polynucleobacter sp. QLW-P1FAT50C-4 genome.</title>
        <authorList>
            <person name="Hahn M.W."/>
        </authorList>
    </citation>
    <scope>NUCLEOTIDE SEQUENCE [LARGE SCALE GENOMIC DNA]</scope>
    <source>
        <strain evidence="2">QLW-P1FAT50C-4</strain>
    </source>
</reference>
<dbReference type="InterPro" id="IPR029045">
    <property type="entry name" value="ClpP/crotonase-like_dom_sf"/>
</dbReference>
<proteinExistence type="predicted"/>
<sequence>MATKRRLNEQASRRIAGYQERKKLFIQIEKERKSKVISYVTGDRRGLETQISPEVIDIFVEHLDAIGPTKKISLLLHTNGGNTAAAWRLVNLIQTFCDELEVIVAAKALSAGTLISLGANRIVMTKQAALGPIDPSLNHPLNPPMPAMPNINIPVSVEAVKGYLDATKDFGINGEACRTQVIIDLANKVHPLVLGQIFRTSSQIRFLARKLLGRQVNDQVKMDQIIDFLCAESGSHDYTINRREARELGLNIETPSVNFYDIIKSIHSSYVKELQLLEPYDPNQLMGAQDSVNYLLPRAVIESSKIGSHQYVNEGTLSKNNPGQTGIMGISDLRCFEGWRKIK</sequence>
<evidence type="ECO:0000313" key="2">
    <source>
        <dbReference type="Proteomes" id="UP000078463"/>
    </source>
</evidence>
<organism evidence="1 2">
    <name type="scientific">Polynucleobacter wuianus</name>
    <dbReference type="NCBI Taxonomy" id="1743168"/>
    <lineage>
        <taxon>Bacteria</taxon>
        <taxon>Pseudomonadati</taxon>
        <taxon>Pseudomonadota</taxon>
        <taxon>Betaproteobacteria</taxon>
        <taxon>Burkholderiales</taxon>
        <taxon>Burkholderiaceae</taxon>
        <taxon>Polynucleobacter</taxon>
    </lineage>
</organism>
<dbReference type="GO" id="GO:0016020">
    <property type="term" value="C:membrane"/>
    <property type="evidence" value="ECO:0007669"/>
    <property type="project" value="InterPro"/>
</dbReference>
<dbReference type="PANTHER" id="PTHR35984:SF1">
    <property type="entry name" value="PERIPLASMIC SERINE PROTEASE"/>
    <property type="match status" value="1"/>
</dbReference>
<dbReference type="RefSeq" id="WP_068948104.1">
    <property type="nucleotide sequence ID" value="NZ_CP015922.1"/>
</dbReference>
<dbReference type="KEGG" id="pwu:A8O14_02715"/>
<dbReference type="Gene3D" id="3.90.226.10">
    <property type="entry name" value="2-enoyl-CoA Hydratase, Chain A, domain 1"/>
    <property type="match status" value="1"/>
</dbReference>
<protein>
    <recommendedName>
        <fullName evidence="3">Serine protease</fullName>
    </recommendedName>
</protein>
<dbReference type="EMBL" id="CP015922">
    <property type="protein sequence ID" value="ANI99099.1"/>
    <property type="molecule type" value="Genomic_DNA"/>
</dbReference>
<accession>A0A191UDK7</accession>
<dbReference type="OrthoDB" id="1493005at2"/>
<name>A0A191UDK7_9BURK</name>